<feature type="transmembrane region" description="Helical" evidence="1">
    <location>
        <begin position="68"/>
        <end position="87"/>
    </location>
</feature>
<comment type="caution">
    <text evidence="2">The sequence shown here is derived from an EMBL/GenBank/DDBJ whole genome shotgun (WGS) entry which is preliminary data.</text>
</comment>
<accession>A0A177KYD8</accession>
<name>A0A177KYD8_9BACI</name>
<keyword evidence="1" id="KW-0472">Membrane</keyword>
<reference evidence="4 5" key="1">
    <citation type="submission" date="2016-01" db="EMBL/GenBank/DDBJ databases">
        <title>Investigation of taxonomic status of Bacillus aminovorans.</title>
        <authorList>
            <person name="Verma A."/>
            <person name="Pal Y."/>
            <person name="Krishnamurthi S."/>
        </authorList>
    </citation>
    <scope>NUCLEOTIDE SEQUENCE [LARGE SCALE GENOMIC DNA]</scope>
    <source>
        <strain evidence="3 4">DSM 1314</strain>
        <strain evidence="2 5">DSM 4337</strain>
    </source>
</reference>
<evidence type="ECO:0000313" key="3">
    <source>
        <dbReference type="EMBL" id="OAH61226.1"/>
    </source>
</evidence>
<evidence type="ECO:0000313" key="4">
    <source>
        <dbReference type="Proteomes" id="UP000076935"/>
    </source>
</evidence>
<keyword evidence="1" id="KW-1133">Transmembrane helix</keyword>
<dbReference type="EMBL" id="LQWZ01000009">
    <property type="protein sequence ID" value="OAH58419.1"/>
    <property type="molecule type" value="Genomic_DNA"/>
</dbReference>
<dbReference type="AlphaFoldDB" id="A0A177KYD8"/>
<gene>
    <name evidence="2" type="ORF">AWH48_17685</name>
    <name evidence="3" type="ORF">AWH49_13620</name>
</gene>
<dbReference type="EMBL" id="LQWY01000022">
    <property type="protein sequence ID" value="OAH61226.1"/>
    <property type="molecule type" value="Genomic_DNA"/>
</dbReference>
<feature type="transmembrane region" description="Helical" evidence="1">
    <location>
        <begin position="36"/>
        <end position="56"/>
    </location>
</feature>
<dbReference type="GO" id="GO:0005886">
    <property type="term" value="C:plasma membrane"/>
    <property type="evidence" value="ECO:0007669"/>
    <property type="project" value="TreeGrafter"/>
</dbReference>
<dbReference type="OrthoDB" id="7864805at2"/>
<dbReference type="STRING" id="29332.AWH48_17685"/>
<evidence type="ECO:0008006" key="6">
    <source>
        <dbReference type="Google" id="ProtNLM"/>
    </source>
</evidence>
<dbReference type="Proteomes" id="UP000077271">
    <property type="component" value="Unassembled WGS sequence"/>
</dbReference>
<feature type="transmembrane region" description="Helical" evidence="1">
    <location>
        <begin position="125"/>
        <end position="141"/>
    </location>
</feature>
<dbReference type="PANTHER" id="PTHR34821">
    <property type="entry name" value="INNER MEMBRANE PROTEIN YDCZ"/>
    <property type="match status" value="1"/>
</dbReference>
<dbReference type="RefSeq" id="WP_018393557.1">
    <property type="nucleotide sequence ID" value="NZ_JBCNAN010000002.1"/>
</dbReference>
<proteinExistence type="predicted"/>
<dbReference type="InterPro" id="IPR006750">
    <property type="entry name" value="YdcZ"/>
</dbReference>
<feature type="transmembrane region" description="Helical" evidence="1">
    <location>
        <begin position="93"/>
        <end position="113"/>
    </location>
</feature>
<dbReference type="PANTHER" id="PTHR34821:SF2">
    <property type="entry name" value="INNER MEMBRANE PROTEIN YDCZ"/>
    <property type="match status" value="1"/>
</dbReference>
<evidence type="ECO:0000313" key="5">
    <source>
        <dbReference type="Proteomes" id="UP000077271"/>
    </source>
</evidence>
<organism evidence="2 5">
    <name type="scientific">Domibacillus aminovorans</name>
    <dbReference type="NCBI Taxonomy" id="29332"/>
    <lineage>
        <taxon>Bacteria</taxon>
        <taxon>Bacillati</taxon>
        <taxon>Bacillota</taxon>
        <taxon>Bacilli</taxon>
        <taxon>Bacillales</taxon>
        <taxon>Bacillaceae</taxon>
        <taxon>Domibacillus</taxon>
    </lineage>
</organism>
<evidence type="ECO:0000256" key="1">
    <source>
        <dbReference type="SAM" id="Phobius"/>
    </source>
</evidence>
<keyword evidence="1" id="KW-0812">Transmembrane</keyword>
<dbReference type="Proteomes" id="UP000076935">
    <property type="component" value="Unassembled WGS sequence"/>
</dbReference>
<sequence>MKILFPLLAIIGGIAVAAQSQINGGLGKKTGILESSFISFGIGTLALFFAVLFFGKGNLLAATAVPKWQLLGGLLGALYLTISILVVPKIGVASTFAAVIAGQIVMGAIIDQFGLFGGMRMPIDAKKAVAIFLLFVSLYLFNHK</sequence>
<evidence type="ECO:0000313" key="2">
    <source>
        <dbReference type="EMBL" id="OAH58419.1"/>
    </source>
</evidence>
<keyword evidence="4" id="KW-1185">Reference proteome</keyword>
<protein>
    <recommendedName>
        <fullName evidence="6">DMT family transporter</fullName>
    </recommendedName>
</protein>
<dbReference type="Pfam" id="PF04657">
    <property type="entry name" value="DMT_YdcZ"/>
    <property type="match status" value="1"/>
</dbReference>